<gene>
    <name evidence="1" type="ORF">M419DRAFT_122629</name>
</gene>
<proteinExistence type="predicted"/>
<dbReference type="HOGENOM" id="CLU_2980771_0_0_1"/>
<name>A0A024SFB7_HYPJR</name>
<accession>A0A024SFB7</accession>
<dbReference type="KEGG" id="trr:M419DRAFT_122629"/>
<organism evidence="1 2">
    <name type="scientific">Hypocrea jecorina (strain ATCC 56765 / BCRC 32924 / NRRL 11460 / Rut C-30)</name>
    <name type="common">Trichoderma reesei</name>
    <dbReference type="NCBI Taxonomy" id="1344414"/>
    <lineage>
        <taxon>Eukaryota</taxon>
        <taxon>Fungi</taxon>
        <taxon>Dikarya</taxon>
        <taxon>Ascomycota</taxon>
        <taxon>Pezizomycotina</taxon>
        <taxon>Sordariomycetes</taxon>
        <taxon>Hypocreomycetidae</taxon>
        <taxon>Hypocreales</taxon>
        <taxon>Hypocreaceae</taxon>
        <taxon>Trichoderma</taxon>
    </lineage>
</organism>
<evidence type="ECO:0000313" key="2">
    <source>
        <dbReference type="Proteomes" id="UP000024376"/>
    </source>
</evidence>
<protein>
    <submittedName>
        <fullName evidence="1">Uncharacterized protein</fullName>
    </submittedName>
</protein>
<sequence length="58" mass="6520">MLHEKNTAMEVLHPLKGSKLGNIKYKKRKRKNTHTSCAEPNASLVYSRKCNPPTRGGV</sequence>
<evidence type="ECO:0000313" key="1">
    <source>
        <dbReference type="EMBL" id="ETS04055.1"/>
    </source>
</evidence>
<dbReference type="EMBL" id="KI911142">
    <property type="protein sequence ID" value="ETS04055.1"/>
    <property type="molecule type" value="Genomic_DNA"/>
</dbReference>
<dbReference type="Proteomes" id="UP000024376">
    <property type="component" value="Unassembled WGS sequence"/>
</dbReference>
<reference evidence="2" key="1">
    <citation type="journal article" date="2013" name="Ind. Biotechnol.">
        <title>Comparative genomics analysis of Trichoderma reesei strains.</title>
        <authorList>
            <person name="Koike H."/>
            <person name="Aerts A."/>
            <person name="LaButti K."/>
            <person name="Grigoriev I.V."/>
            <person name="Baker S.E."/>
        </authorList>
    </citation>
    <scope>NUCLEOTIDE SEQUENCE [LARGE SCALE GENOMIC DNA]</scope>
    <source>
        <strain evidence="2">ATCC 56765 / BCRC 32924 / NRRL 11460 / Rut C-30</strain>
    </source>
</reference>
<dbReference type="AlphaFoldDB" id="A0A024SFB7"/>